<feature type="domain" description="ABC transporter" evidence="4">
    <location>
        <begin position="11"/>
        <end position="36"/>
    </location>
</feature>
<dbReference type="Pfam" id="PF00005">
    <property type="entry name" value="ABC_tran"/>
    <property type="match status" value="1"/>
</dbReference>
<evidence type="ECO:0000256" key="3">
    <source>
        <dbReference type="ARBA" id="ARBA00022840"/>
    </source>
</evidence>
<dbReference type="InterPro" id="IPR003439">
    <property type="entry name" value="ABC_transporter-like_ATP-bd"/>
</dbReference>
<feature type="non-terminal residue" evidence="5">
    <location>
        <position position="40"/>
    </location>
</feature>
<evidence type="ECO:0000313" key="6">
    <source>
        <dbReference type="Proteomes" id="UP000004986"/>
    </source>
</evidence>
<dbReference type="GO" id="GO:0005524">
    <property type="term" value="F:ATP binding"/>
    <property type="evidence" value="ECO:0007669"/>
    <property type="project" value="UniProtKB-KW"/>
</dbReference>
<proteinExistence type="predicted"/>
<reference evidence="5 6" key="1">
    <citation type="journal article" date="2011" name="PLoS Pathog.">
        <title>Dynamic evolution of pathogenicity revealed by sequencing and comparative genomics of 19 Pseudomonas syringae isolates.</title>
        <authorList>
            <person name="Baltrus D.A."/>
            <person name="Nishimura M.T."/>
            <person name="Romanchuk A."/>
            <person name="Chang J.H."/>
            <person name="Mukhtar M.S."/>
            <person name="Cherkis K."/>
            <person name="Roach J."/>
            <person name="Grant S.R."/>
            <person name="Jones C.D."/>
            <person name="Dangl J.L."/>
        </authorList>
    </citation>
    <scope>NUCLEOTIDE SEQUENCE [LARGE SCALE GENOMIC DNA]</scope>
    <source>
        <strain evidence="5 6">1704B</strain>
    </source>
</reference>
<dbReference type="GO" id="GO:0016887">
    <property type="term" value="F:ATP hydrolysis activity"/>
    <property type="evidence" value="ECO:0007669"/>
    <property type="project" value="InterPro"/>
</dbReference>
<comment type="caution">
    <text evidence="5">The sequence shown here is derived from an EMBL/GenBank/DDBJ whole genome shotgun (WGS) entry which is preliminary data.</text>
</comment>
<keyword evidence="2" id="KW-0547">Nucleotide-binding</keyword>
<sequence>MQHKEYLKAVDDISLSIERGKTLGIVGESGSGKSTLGPAF</sequence>
<dbReference type="EMBL" id="AEAI01004553">
    <property type="protein sequence ID" value="EGH49662.1"/>
    <property type="molecule type" value="Genomic_DNA"/>
</dbReference>
<dbReference type="Proteomes" id="UP000004986">
    <property type="component" value="Unassembled WGS sequence"/>
</dbReference>
<evidence type="ECO:0000256" key="1">
    <source>
        <dbReference type="ARBA" id="ARBA00022448"/>
    </source>
</evidence>
<organism evidence="5 6">
    <name type="scientific">Pseudomonas syringae pv. pisi str. 1704B</name>
    <dbReference type="NCBI Taxonomy" id="629263"/>
    <lineage>
        <taxon>Bacteria</taxon>
        <taxon>Pseudomonadati</taxon>
        <taxon>Pseudomonadota</taxon>
        <taxon>Gammaproteobacteria</taxon>
        <taxon>Pseudomonadales</taxon>
        <taxon>Pseudomonadaceae</taxon>
        <taxon>Pseudomonas</taxon>
        <taxon>Pseudomonas syringae</taxon>
    </lineage>
</organism>
<dbReference type="AlphaFoldDB" id="F3GRF9"/>
<keyword evidence="1" id="KW-0813">Transport</keyword>
<dbReference type="PANTHER" id="PTHR43776">
    <property type="entry name" value="TRANSPORT ATP-BINDING PROTEIN"/>
    <property type="match status" value="1"/>
</dbReference>
<dbReference type="InterPro" id="IPR027417">
    <property type="entry name" value="P-loop_NTPase"/>
</dbReference>
<dbReference type="InterPro" id="IPR050319">
    <property type="entry name" value="ABC_transp_ATP-bind"/>
</dbReference>
<evidence type="ECO:0000259" key="4">
    <source>
        <dbReference type="Pfam" id="PF00005"/>
    </source>
</evidence>
<accession>F3GRF9</accession>
<protein>
    <submittedName>
        <fullName evidence="5">Peptide ABC transporter ATP-binding protein</fullName>
    </submittedName>
</protein>
<keyword evidence="6" id="KW-1185">Reference proteome</keyword>
<dbReference type="Gene3D" id="3.40.50.300">
    <property type="entry name" value="P-loop containing nucleotide triphosphate hydrolases"/>
    <property type="match status" value="1"/>
</dbReference>
<keyword evidence="3 5" id="KW-0067">ATP-binding</keyword>
<evidence type="ECO:0000313" key="5">
    <source>
        <dbReference type="EMBL" id="EGH49662.1"/>
    </source>
</evidence>
<gene>
    <name evidence="5" type="ORF">PSYPI_47648</name>
</gene>
<name>F3GRF9_PSESJ</name>
<evidence type="ECO:0000256" key="2">
    <source>
        <dbReference type="ARBA" id="ARBA00022741"/>
    </source>
</evidence>
<dbReference type="SUPFAM" id="SSF52540">
    <property type="entry name" value="P-loop containing nucleoside triphosphate hydrolases"/>
    <property type="match status" value="1"/>
</dbReference>